<evidence type="ECO:0000313" key="2">
    <source>
        <dbReference type="EMBL" id="MED1203356.1"/>
    </source>
</evidence>
<dbReference type="SUPFAM" id="SSF55031">
    <property type="entry name" value="Bacterial exopeptidase dimerisation domain"/>
    <property type="match status" value="1"/>
</dbReference>
<sequence length="375" mass="41000">MEMLSPEFKEEIMNIFEYLHTHAEVSMKEFGTTQYLKEQLTSLGCRVQTFDDCPGVIAEIGEGKPVVGLRADMDALWQRVDGDFRANHSCGHDAHMSMALGTAMLLSKKAELPKGTLRFIFQPAEEIGKGALEMIKRGVADDIDFLYGVHVRPIQETANGRAAPAILHGASQSISGKIIGEDAHGARPHLGTNSIEVASTLIHELAYIHIDPMIPHSVKMTSLHAGGENSNIIPGQATFSLDLRAQTNDVMKTLIDKVKLAVESVAEFYKVKIELNIPESLAAATLNSEARNIMAEAITKVLGKDKLDEPLRTTGGEDFHFYPLKRPHLKTTMLGLGCGLEPGLHHPNMTFDRNAMFSGIQILTEAVLLTLKAAN</sequence>
<dbReference type="InterPro" id="IPR011650">
    <property type="entry name" value="Peptidase_M20_dimer"/>
</dbReference>
<dbReference type="PANTHER" id="PTHR11014">
    <property type="entry name" value="PEPTIDASE M20 FAMILY MEMBER"/>
    <property type="match status" value="1"/>
</dbReference>
<name>A0ABU6MFB9_9BACI</name>
<organism evidence="2 3">
    <name type="scientific">Heyndrickxia acidicola</name>
    <dbReference type="NCBI Taxonomy" id="209389"/>
    <lineage>
        <taxon>Bacteria</taxon>
        <taxon>Bacillati</taxon>
        <taxon>Bacillota</taxon>
        <taxon>Bacilli</taxon>
        <taxon>Bacillales</taxon>
        <taxon>Bacillaceae</taxon>
        <taxon>Heyndrickxia</taxon>
    </lineage>
</organism>
<dbReference type="Gene3D" id="3.30.70.360">
    <property type="match status" value="1"/>
</dbReference>
<gene>
    <name evidence="2" type="ORF">P4T90_09730</name>
</gene>
<reference evidence="2 3" key="1">
    <citation type="submission" date="2023-03" db="EMBL/GenBank/DDBJ databases">
        <title>Bacillus Genome Sequencing.</title>
        <authorList>
            <person name="Dunlap C."/>
        </authorList>
    </citation>
    <scope>NUCLEOTIDE SEQUENCE [LARGE SCALE GENOMIC DNA]</scope>
    <source>
        <strain evidence="2 3">B-23453</strain>
    </source>
</reference>
<dbReference type="Pfam" id="PF01546">
    <property type="entry name" value="Peptidase_M20"/>
    <property type="match status" value="1"/>
</dbReference>
<comment type="caution">
    <text evidence="2">The sequence shown here is derived from an EMBL/GenBank/DDBJ whole genome shotgun (WGS) entry which is preliminary data.</text>
</comment>
<dbReference type="InterPro" id="IPR037484">
    <property type="entry name" value="AmhX-like"/>
</dbReference>
<dbReference type="EMBL" id="JARMAB010000012">
    <property type="protein sequence ID" value="MED1203356.1"/>
    <property type="molecule type" value="Genomic_DNA"/>
</dbReference>
<dbReference type="PIRSF" id="PIRSF005962">
    <property type="entry name" value="Pept_M20D_amidohydro"/>
    <property type="match status" value="1"/>
</dbReference>
<accession>A0ABU6MFB9</accession>
<feature type="domain" description="Peptidase M20 dimerisation" evidence="1">
    <location>
        <begin position="177"/>
        <end position="267"/>
    </location>
</feature>
<dbReference type="NCBIfam" id="TIGR01891">
    <property type="entry name" value="amidohydrolases"/>
    <property type="match status" value="1"/>
</dbReference>
<dbReference type="RefSeq" id="WP_066270709.1">
    <property type="nucleotide sequence ID" value="NZ_JARMAB010000012.1"/>
</dbReference>
<dbReference type="InterPro" id="IPR036264">
    <property type="entry name" value="Bact_exopeptidase_dim_dom"/>
</dbReference>
<dbReference type="Pfam" id="PF07687">
    <property type="entry name" value="M20_dimer"/>
    <property type="match status" value="1"/>
</dbReference>
<keyword evidence="3" id="KW-1185">Reference proteome</keyword>
<dbReference type="InterPro" id="IPR017439">
    <property type="entry name" value="Amidohydrolase"/>
</dbReference>
<protein>
    <submittedName>
        <fullName evidence="2">M20 peptidase aminoacylase family protein</fullName>
    </submittedName>
</protein>
<proteinExistence type="predicted"/>
<evidence type="ECO:0000313" key="3">
    <source>
        <dbReference type="Proteomes" id="UP001341444"/>
    </source>
</evidence>
<dbReference type="InterPro" id="IPR002933">
    <property type="entry name" value="Peptidase_M20"/>
</dbReference>
<dbReference type="Gene3D" id="3.40.630.10">
    <property type="entry name" value="Zn peptidases"/>
    <property type="match status" value="1"/>
</dbReference>
<evidence type="ECO:0000259" key="1">
    <source>
        <dbReference type="Pfam" id="PF07687"/>
    </source>
</evidence>
<dbReference type="CDD" id="cd08018">
    <property type="entry name" value="M20_Acy1_amhX-like"/>
    <property type="match status" value="1"/>
</dbReference>
<dbReference type="Proteomes" id="UP001341444">
    <property type="component" value="Unassembled WGS sequence"/>
</dbReference>
<dbReference type="PANTHER" id="PTHR11014:SF122">
    <property type="entry name" value="AMIDOHYDROLASE AMHX"/>
    <property type="match status" value="1"/>
</dbReference>
<dbReference type="SUPFAM" id="SSF53187">
    <property type="entry name" value="Zn-dependent exopeptidases"/>
    <property type="match status" value="1"/>
</dbReference>